<dbReference type="EMBL" id="PVNP01000011">
    <property type="protein sequence ID" value="PRO75406.1"/>
    <property type="molecule type" value="Genomic_DNA"/>
</dbReference>
<organism evidence="1 2">
    <name type="scientific">Alteromonas alba</name>
    <dbReference type="NCBI Taxonomy" id="2079529"/>
    <lineage>
        <taxon>Bacteria</taxon>
        <taxon>Pseudomonadati</taxon>
        <taxon>Pseudomonadota</taxon>
        <taxon>Gammaproteobacteria</taxon>
        <taxon>Alteromonadales</taxon>
        <taxon>Alteromonadaceae</taxon>
        <taxon>Alteromonas/Salinimonas group</taxon>
        <taxon>Alteromonas</taxon>
    </lineage>
</organism>
<accession>A0A2S9VG55</accession>
<protein>
    <recommendedName>
        <fullName evidence="3">Peptide ABC transporter permease</fullName>
    </recommendedName>
</protein>
<evidence type="ECO:0000313" key="2">
    <source>
        <dbReference type="Proteomes" id="UP000238949"/>
    </source>
</evidence>
<reference evidence="2" key="1">
    <citation type="journal article" date="2020" name="Int. J. Syst. Evol. Microbiol.">
        <title>Alteromonas alba sp. nov., a marine bacterium isolated from the seawater of the West Pacific Ocean.</title>
        <authorList>
            <person name="Sun C."/>
            <person name="Wu Y.-H."/>
            <person name="Xamxidin M."/>
            <person name="Cheng H."/>
            <person name="Xu X.-W."/>
        </authorList>
    </citation>
    <scope>NUCLEOTIDE SEQUENCE [LARGE SCALE GENOMIC DNA]</scope>
    <source>
        <strain evidence="2">190</strain>
    </source>
</reference>
<sequence>MHNNNYTLLDNVTHKDLRVIPHYSANFGDNVASVPVFATELANVIKHYPVLFYPTDKTTSDFTMVALLGLEAGENLFLNETLPESYQALRQQSGWAADYVPATVARGPFAIGLHENGNQVMVHVDASHPKLSTEQGKPLFLPKGGNSDYLNRISSILAVIHNGVQVTSDMVSMWHSMGLLEPMTVDIELVDGSKHTLGGHFAVSEEKVAALSATDLHTLHQHNYLQGLYLAMTSLNNLQTLIDLKNIRIHQELRAYA</sequence>
<evidence type="ECO:0000313" key="1">
    <source>
        <dbReference type="EMBL" id="PRO75406.1"/>
    </source>
</evidence>
<gene>
    <name evidence="1" type="ORF">C6Y40_01315</name>
</gene>
<dbReference type="Pfam" id="PF07277">
    <property type="entry name" value="SapC"/>
    <property type="match status" value="1"/>
</dbReference>
<comment type="caution">
    <text evidence="1">The sequence shown here is derived from an EMBL/GenBank/DDBJ whole genome shotgun (WGS) entry which is preliminary data.</text>
</comment>
<dbReference type="RefSeq" id="WP_105932964.1">
    <property type="nucleotide sequence ID" value="NZ_PVNP01000011.1"/>
</dbReference>
<dbReference type="OrthoDB" id="8888710at2"/>
<dbReference type="AlphaFoldDB" id="A0A2S9VG55"/>
<keyword evidence="2" id="KW-1185">Reference proteome</keyword>
<proteinExistence type="predicted"/>
<name>A0A2S9VG55_9ALTE</name>
<dbReference type="Proteomes" id="UP000238949">
    <property type="component" value="Unassembled WGS sequence"/>
</dbReference>
<dbReference type="InterPro" id="IPR010836">
    <property type="entry name" value="SapC"/>
</dbReference>
<evidence type="ECO:0008006" key="3">
    <source>
        <dbReference type="Google" id="ProtNLM"/>
    </source>
</evidence>